<organism evidence="1 2">
    <name type="scientific">Saguinus oedipus</name>
    <name type="common">Cotton-top tamarin</name>
    <name type="synonym">Oedipomidas oedipus</name>
    <dbReference type="NCBI Taxonomy" id="9490"/>
    <lineage>
        <taxon>Eukaryota</taxon>
        <taxon>Metazoa</taxon>
        <taxon>Chordata</taxon>
        <taxon>Craniata</taxon>
        <taxon>Vertebrata</taxon>
        <taxon>Euteleostomi</taxon>
        <taxon>Mammalia</taxon>
        <taxon>Eutheria</taxon>
        <taxon>Euarchontoglires</taxon>
        <taxon>Primates</taxon>
        <taxon>Haplorrhini</taxon>
        <taxon>Platyrrhini</taxon>
        <taxon>Cebidae</taxon>
        <taxon>Callitrichinae</taxon>
        <taxon>Saguinus</taxon>
    </lineage>
</organism>
<dbReference type="Proteomes" id="UP001266305">
    <property type="component" value="Unassembled WGS sequence"/>
</dbReference>
<evidence type="ECO:0000313" key="2">
    <source>
        <dbReference type="Proteomes" id="UP001266305"/>
    </source>
</evidence>
<dbReference type="EMBL" id="JASSZA010000005">
    <property type="protein sequence ID" value="KAK2112491.1"/>
    <property type="molecule type" value="Genomic_DNA"/>
</dbReference>
<keyword evidence="2" id="KW-1185">Reference proteome</keyword>
<comment type="caution">
    <text evidence="1">The sequence shown here is derived from an EMBL/GenBank/DDBJ whole genome shotgun (WGS) entry which is preliminary data.</text>
</comment>
<sequence length="135" mass="14631">MDGTPALPWPAFPAFLLRARTPAPHPTHLPCAPVSLLHTCPAPASLPPCPALAHLSRGRAPAPHPTHEPWRTCPVPHTLHTVRIRTPSRTTHHAPHTCPCTPHNPAPTHLPSHIPGALAHAAHTRIRMEGQFRES</sequence>
<gene>
    <name evidence="1" type="ORF">P7K49_012238</name>
</gene>
<evidence type="ECO:0000313" key="1">
    <source>
        <dbReference type="EMBL" id="KAK2112491.1"/>
    </source>
</evidence>
<name>A0ABQ9VTM0_SAGOE</name>
<proteinExistence type="predicted"/>
<accession>A0ABQ9VTM0</accession>
<reference evidence="1 2" key="1">
    <citation type="submission" date="2023-05" db="EMBL/GenBank/DDBJ databases">
        <title>B98-5 Cell Line De Novo Hybrid Assembly: An Optical Mapping Approach.</title>
        <authorList>
            <person name="Kananen K."/>
            <person name="Auerbach J.A."/>
            <person name="Kautto E."/>
            <person name="Blachly J.S."/>
        </authorList>
    </citation>
    <scope>NUCLEOTIDE SEQUENCE [LARGE SCALE GENOMIC DNA]</scope>
    <source>
        <strain evidence="1">B95-8</strain>
        <tissue evidence="1">Cell line</tissue>
    </source>
</reference>
<protein>
    <submittedName>
        <fullName evidence="1">Uncharacterized protein</fullName>
    </submittedName>
</protein>